<accession>A0ACA9QVA1</accession>
<organism evidence="1 2">
    <name type="scientific">Racocetra persica</name>
    <dbReference type="NCBI Taxonomy" id="160502"/>
    <lineage>
        <taxon>Eukaryota</taxon>
        <taxon>Fungi</taxon>
        <taxon>Fungi incertae sedis</taxon>
        <taxon>Mucoromycota</taxon>
        <taxon>Glomeromycotina</taxon>
        <taxon>Glomeromycetes</taxon>
        <taxon>Diversisporales</taxon>
        <taxon>Gigasporaceae</taxon>
        <taxon>Racocetra</taxon>
    </lineage>
</organism>
<proteinExistence type="predicted"/>
<sequence>KKLNDKDNDRNLICYPKLEVTRHVQVLSKWFNWGIQDSVDLVYDSEFQLPNLQGEGKRLIQTSSFTSEWMTEEQVLGLIRKNIKFMDITDYQFPVSPAFENEVMPLISKLSIEHMKKNLEKFTSFRNRYYRSKYGEESSQWLYEQVANIVKNANYSDPILSVKQFPHKWNQKSIIARFRGSDDSKSNEVVIVGAHQDSINMWMPSFGRSPGADDDGSGTVTILEAFRVLVEGQFKPSRPVEFHWYSAEEGGLLGSQAIASYYEELEFDVIAMLQNDMTGYVGKKYPESFGIVVDFVDMDLTEFIKKLIKSYAALPARDTKCGYACSDHASWRKAGYPSAFAIEGAFEDSNPYIHTSNDIIDHLSFEHMREFAK</sequence>
<keyword evidence="2" id="KW-1185">Reference proteome</keyword>
<reference evidence="1" key="1">
    <citation type="submission" date="2021-06" db="EMBL/GenBank/DDBJ databases">
        <authorList>
            <person name="Kallberg Y."/>
            <person name="Tangrot J."/>
            <person name="Rosling A."/>
        </authorList>
    </citation>
    <scope>NUCLEOTIDE SEQUENCE</scope>
    <source>
        <strain evidence="1">MA461A</strain>
    </source>
</reference>
<evidence type="ECO:0000313" key="1">
    <source>
        <dbReference type="EMBL" id="CAG8765670.1"/>
    </source>
</evidence>
<comment type="caution">
    <text evidence="1">The sequence shown here is derived from an EMBL/GenBank/DDBJ whole genome shotgun (WGS) entry which is preliminary data.</text>
</comment>
<dbReference type="Proteomes" id="UP000789920">
    <property type="component" value="Unassembled WGS sequence"/>
</dbReference>
<name>A0ACA9QVA1_9GLOM</name>
<dbReference type="EMBL" id="CAJVQC010038238">
    <property type="protein sequence ID" value="CAG8765670.1"/>
    <property type="molecule type" value="Genomic_DNA"/>
</dbReference>
<feature type="non-terminal residue" evidence="1">
    <location>
        <position position="373"/>
    </location>
</feature>
<evidence type="ECO:0000313" key="2">
    <source>
        <dbReference type="Proteomes" id="UP000789920"/>
    </source>
</evidence>
<protein>
    <submittedName>
        <fullName evidence="1">9379_t:CDS:1</fullName>
    </submittedName>
</protein>
<gene>
    <name evidence="1" type="ORF">RPERSI_LOCUS15762</name>
</gene>
<feature type="non-terminal residue" evidence="1">
    <location>
        <position position="1"/>
    </location>
</feature>